<sequence length="62" mass="6125">MPLTAVSAVPLVSAGGAGVDDLQVENLLAAIGAAWALGIAPELIRAGVETFDVLPADAAKRA</sequence>
<dbReference type="GO" id="GO:0005524">
    <property type="term" value="F:ATP binding"/>
    <property type="evidence" value="ECO:0007669"/>
    <property type="project" value="InterPro"/>
</dbReference>
<protein>
    <submittedName>
        <fullName evidence="1">Uncharacterized protein</fullName>
    </submittedName>
</protein>
<gene>
    <name evidence="1" type="ORF">SDC9_176181</name>
</gene>
<comment type="caution">
    <text evidence="1">The sequence shown here is derived from an EMBL/GenBank/DDBJ whole genome shotgun (WGS) entry which is preliminary data.</text>
</comment>
<organism evidence="1">
    <name type="scientific">bioreactor metagenome</name>
    <dbReference type="NCBI Taxonomy" id="1076179"/>
    <lineage>
        <taxon>unclassified sequences</taxon>
        <taxon>metagenomes</taxon>
        <taxon>ecological metagenomes</taxon>
    </lineage>
</organism>
<proteinExistence type="predicted"/>
<evidence type="ECO:0000313" key="1">
    <source>
        <dbReference type="EMBL" id="MPN28736.1"/>
    </source>
</evidence>
<dbReference type="EMBL" id="VSSQ01079124">
    <property type="protein sequence ID" value="MPN28736.1"/>
    <property type="molecule type" value="Genomic_DNA"/>
</dbReference>
<name>A0A645GRB4_9ZZZZ</name>
<dbReference type="InterPro" id="IPR036565">
    <property type="entry name" value="Mur-like_cat_sf"/>
</dbReference>
<accession>A0A645GRB4</accession>
<dbReference type="SUPFAM" id="SSF53623">
    <property type="entry name" value="MurD-like peptide ligases, catalytic domain"/>
    <property type="match status" value="1"/>
</dbReference>
<dbReference type="Gene3D" id="3.40.1190.10">
    <property type="entry name" value="Mur-like, catalytic domain"/>
    <property type="match status" value="1"/>
</dbReference>
<dbReference type="AlphaFoldDB" id="A0A645GRB4"/>
<reference evidence="1" key="1">
    <citation type="submission" date="2019-08" db="EMBL/GenBank/DDBJ databases">
        <authorList>
            <person name="Kucharzyk K."/>
            <person name="Murdoch R.W."/>
            <person name="Higgins S."/>
            <person name="Loffler F."/>
        </authorList>
    </citation>
    <scope>NUCLEOTIDE SEQUENCE</scope>
</reference>